<dbReference type="Proteomes" id="UP000539473">
    <property type="component" value="Unassembled WGS sequence"/>
</dbReference>
<dbReference type="Proteomes" id="UP000619376">
    <property type="component" value="Unassembled WGS sequence"/>
</dbReference>
<feature type="domain" description="SnoaL-like" evidence="1">
    <location>
        <begin position="13"/>
        <end position="107"/>
    </location>
</feature>
<organism evidence="3 4">
    <name type="scientific">Deinococcus metalli</name>
    <dbReference type="NCBI Taxonomy" id="1141878"/>
    <lineage>
        <taxon>Bacteria</taxon>
        <taxon>Thermotogati</taxon>
        <taxon>Deinococcota</taxon>
        <taxon>Deinococci</taxon>
        <taxon>Deinococcales</taxon>
        <taxon>Deinococcaceae</taxon>
        <taxon>Deinococcus</taxon>
    </lineage>
</organism>
<dbReference type="RefSeq" id="WP_184111733.1">
    <property type="nucleotide sequence ID" value="NZ_BNAJ01000005.1"/>
</dbReference>
<sequence length="125" mass="13665">MDTAATRVTITAFAALFYGQKDVRAAFSRYVAPDYVQHNPGIPDGRDAAIAALGPMFARPETSFEVRRILADGDHAVIHLHARSAPDERGGAVCDLYRLEGGLIVEHWDVMQPVPERAANANTMF</sequence>
<evidence type="ECO:0000313" key="5">
    <source>
        <dbReference type="Proteomes" id="UP000619376"/>
    </source>
</evidence>
<evidence type="ECO:0000313" key="4">
    <source>
        <dbReference type="Proteomes" id="UP000539473"/>
    </source>
</evidence>
<dbReference type="SUPFAM" id="SSF54427">
    <property type="entry name" value="NTF2-like"/>
    <property type="match status" value="1"/>
</dbReference>
<gene>
    <name evidence="2" type="ORF">GCM10017781_21970</name>
    <name evidence="3" type="ORF">HNQ07_002232</name>
</gene>
<name>A0A7W8KFG4_9DEIO</name>
<evidence type="ECO:0000313" key="2">
    <source>
        <dbReference type="EMBL" id="GHF45210.1"/>
    </source>
</evidence>
<dbReference type="Pfam" id="PF12680">
    <property type="entry name" value="SnoaL_2"/>
    <property type="match status" value="1"/>
</dbReference>
<dbReference type="EMBL" id="JACHFK010000005">
    <property type="protein sequence ID" value="MBB5376768.1"/>
    <property type="molecule type" value="Genomic_DNA"/>
</dbReference>
<dbReference type="InterPro" id="IPR037401">
    <property type="entry name" value="SnoaL-like"/>
</dbReference>
<reference evidence="2" key="1">
    <citation type="journal article" date="2014" name="Int. J. Syst. Evol. Microbiol.">
        <title>Complete genome of a new Firmicutes species belonging to the dominant human colonic microbiota ('Ruminococcus bicirculans') reveals two chromosomes and a selective capacity to utilize plant glucans.</title>
        <authorList>
            <consortium name="NISC Comparative Sequencing Program"/>
            <person name="Wegmann U."/>
            <person name="Louis P."/>
            <person name="Goesmann A."/>
            <person name="Henrissat B."/>
            <person name="Duncan S.H."/>
            <person name="Flint H.J."/>
        </authorList>
    </citation>
    <scope>NUCLEOTIDE SEQUENCE</scope>
    <source>
        <strain evidence="2">CGMCC 1.18437</strain>
    </source>
</reference>
<reference evidence="5" key="2">
    <citation type="journal article" date="2019" name="Int. J. Syst. Evol. Microbiol.">
        <title>The Global Catalogue of Microorganisms (GCM) 10K type strain sequencing project: providing services to taxonomists for standard genome sequencing and annotation.</title>
        <authorList>
            <consortium name="The Broad Institute Genomics Platform"/>
            <consortium name="The Broad Institute Genome Sequencing Center for Infectious Disease"/>
            <person name="Wu L."/>
            <person name="Ma J."/>
        </authorList>
    </citation>
    <scope>NUCLEOTIDE SEQUENCE [LARGE SCALE GENOMIC DNA]</scope>
    <source>
        <strain evidence="5">CGMCC 1.18437</strain>
    </source>
</reference>
<reference evidence="3 4" key="3">
    <citation type="submission" date="2020-08" db="EMBL/GenBank/DDBJ databases">
        <title>Genomic Encyclopedia of Type Strains, Phase IV (KMG-IV): sequencing the most valuable type-strain genomes for metagenomic binning, comparative biology and taxonomic classification.</title>
        <authorList>
            <person name="Goeker M."/>
        </authorList>
    </citation>
    <scope>NUCLEOTIDE SEQUENCE [LARGE SCALE GENOMIC DNA]</scope>
    <source>
        <strain evidence="3 4">DSM 27521</strain>
    </source>
</reference>
<protein>
    <submittedName>
        <fullName evidence="3">Putative SnoaL-like aldol condensation-catalyzing enzyme</fullName>
    </submittedName>
</protein>
<evidence type="ECO:0000259" key="1">
    <source>
        <dbReference type="Pfam" id="PF12680"/>
    </source>
</evidence>
<dbReference type="InterPro" id="IPR032710">
    <property type="entry name" value="NTF2-like_dom_sf"/>
</dbReference>
<accession>A0A7W8KFG4</accession>
<dbReference type="AlphaFoldDB" id="A0A7W8KFG4"/>
<dbReference type="Gene3D" id="3.10.450.50">
    <property type="match status" value="1"/>
</dbReference>
<proteinExistence type="predicted"/>
<comment type="caution">
    <text evidence="3">The sequence shown here is derived from an EMBL/GenBank/DDBJ whole genome shotgun (WGS) entry which is preliminary data.</text>
</comment>
<keyword evidence="5" id="KW-1185">Reference proteome</keyword>
<evidence type="ECO:0000313" key="3">
    <source>
        <dbReference type="EMBL" id="MBB5376768.1"/>
    </source>
</evidence>
<reference evidence="2" key="4">
    <citation type="submission" date="2024-05" db="EMBL/GenBank/DDBJ databases">
        <authorList>
            <person name="Sun Q."/>
            <person name="Zhou Y."/>
        </authorList>
    </citation>
    <scope>NUCLEOTIDE SEQUENCE</scope>
    <source>
        <strain evidence="2">CGMCC 1.18437</strain>
    </source>
</reference>
<dbReference type="EMBL" id="BNAJ01000005">
    <property type="protein sequence ID" value="GHF45210.1"/>
    <property type="molecule type" value="Genomic_DNA"/>
</dbReference>